<comment type="caution">
    <text evidence="7">The sequence shown here is derived from an EMBL/GenBank/DDBJ whole genome shotgun (WGS) entry which is preliminary data.</text>
</comment>
<dbReference type="Proteomes" id="UP000057737">
    <property type="component" value="Unassembled WGS sequence"/>
</dbReference>
<comment type="cofactor">
    <cofactor evidence="1">
        <name>[4Fe-4S] cluster</name>
        <dbReference type="ChEBI" id="CHEBI:49883"/>
    </cofactor>
</comment>
<dbReference type="SFLD" id="SFLDF00303">
    <property type="entry name" value="hopanoid_C2-methyltransferase"/>
    <property type="match status" value="1"/>
</dbReference>
<dbReference type="SMART" id="SM00729">
    <property type="entry name" value="Elp3"/>
    <property type="match status" value="1"/>
</dbReference>
<dbReference type="OrthoDB" id="9801424at2"/>
<dbReference type="Gene3D" id="3.80.30.20">
    <property type="entry name" value="tm_1862 like domain"/>
    <property type="match status" value="1"/>
</dbReference>
<evidence type="ECO:0000256" key="2">
    <source>
        <dbReference type="ARBA" id="ARBA00022691"/>
    </source>
</evidence>
<dbReference type="GO" id="GO:0046872">
    <property type="term" value="F:metal ion binding"/>
    <property type="evidence" value="ECO:0007669"/>
    <property type="project" value="UniProtKB-KW"/>
</dbReference>
<gene>
    <name evidence="7" type="ORF">AS156_37435</name>
</gene>
<proteinExistence type="predicted"/>
<dbReference type="InterPro" id="IPR006638">
    <property type="entry name" value="Elp3/MiaA/NifB-like_rSAM"/>
</dbReference>
<dbReference type="InterPro" id="IPR034530">
    <property type="entry name" value="HpnP-like"/>
</dbReference>
<dbReference type="RefSeq" id="WP_066504531.1">
    <property type="nucleotide sequence ID" value="NZ_LNCU01000040.1"/>
</dbReference>
<dbReference type="PANTHER" id="PTHR43409:SF9">
    <property type="entry name" value="BLR2995 PROTEIN"/>
    <property type="match status" value="1"/>
</dbReference>
<dbReference type="PANTHER" id="PTHR43409">
    <property type="entry name" value="ANAEROBIC MAGNESIUM-PROTOPORPHYRIN IX MONOMETHYL ESTER CYCLASE-RELATED"/>
    <property type="match status" value="1"/>
</dbReference>
<dbReference type="InterPro" id="IPR058240">
    <property type="entry name" value="rSAM_sf"/>
</dbReference>
<reference evidence="7 8" key="1">
    <citation type="submission" date="2015-11" db="EMBL/GenBank/DDBJ databases">
        <title>Draft Genome Sequence of the Strain BR 10303 (Bradyrhizobium sp.) isolated from nodules of Centrolobium paraense.</title>
        <authorList>
            <person name="Zelli J.E."/>
            <person name="Simoes-Araujo J.L."/>
            <person name="Barauna A.C."/>
            <person name="Silva K."/>
        </authorList>
    </citation>
    <scope>NUCLEOTIDE SEQUENCE [LARGE SCALE GENOMIC DNA]</scope>
    <source>
        <strain evidence="7 8">BR 10303</strain>
    </source>
</reference>
<dbReference type="Gene3D" id="3.40.50.280">
    <property type="entry name" value="Cobalamin-binding domain"/>
    <property type="match status" value="1"/>
</dbReference>
<evidence type="ECO:0000259" key="6">
    <source>
        <dbReference type="PROSITE" id="PS51918"/>
    </source>
</evidence>
<organism evidence="7 8">
    <name type="scientific">Bradyrhizobium macuxiense</name>
    <dbReference type="NCBI Taxonomy" id="1755647"/>
    <lineage>
        <taxon>Bacteria</taxon>
        <taxon>Pseudomonadati</taxon>
        <taxon>Pseudomonadota</taxon>
        <taxon>Alphaproteobacteria</taxon>
        <taxon>Hyphomicrobiales</taxon>
        <taxon>Nitrobacteraceae</taxon>
        <taxon>Bradyrhizobium</taxon>
    </lineage>
</organism>
<protein>
    <submittedName>
        <fullName evidence="7">Radical SAM protein</fullName>
    </submittedName>
</protein>
<dbReference type="SFLD" id="SFLDG01082">
    <property type="entry name" value="B12-binding_domain_containing"/>
    <property type="match status" value="1"/>
</dbReference>
<evidence type="ECO:0000256" key="3">
    <source>
        <dbReference type="ARBA" id="ARBA00022723"/>
    </source>
</evidence>
<evidence type="ECO:0000256" key="4">
    <source>
        <dbReference type="ARBA" id="ARBA00023004"/>
    </source>
</evidence>
<dbReference type="Pfam" id="PF13282">
    <property type="entry name" value="DUF4070"/>
    <property type="match status" value="1"/>
</dbReference>
<dbReference type="SUPFAM" id="SSF102114">
    <property type="entry name" value="Radical SAM enzymes"/>
    <property type="match status" value="1"/>
</dbReference>
<dbReference type="InterPro" id="IPR025274">
    <property type="entry name" value="DUF4070"/>
</dbReference>
<dbReference type="PROSITE" id="PS51918">
    <property type="entry name" value="RADICAL_SAM"/>
    <property type="match status" value="1"/>
</dbReference>
<evidence type="ECO:0000256" key="5">
    <source>
        <dbReference type="ARBA" id="ARBA00023014"/>
    </source>
</evidence>
<keyword evidence="4" id="KW-0408">Iron</keyword>
<accession>A0A109JZG8</accession>
<name>A0A109JZG8_9BRAD</name>
<keyword evidence="5" id="KW-0411">Iron-sulfur</keyword>
<keyword evidence="3" id="KW-0479">Metal-binding</keyword>
<dbReference type="InterPro" id="IPR023404">
    <property type="entry name" value="rSAM_horseshoe"/>
</dbReference>
<evidence type="ECO:0000313" key="7">
    <source>
        <dbReference type="EMBL" id="KWV57886.1"/>
    </source>
</evidence>
<dbReference type="InterPro" id="IPR007197">
    <property type="entry name" value="rSAM"/>
</dbReference>
<dbReference type="EMBL" id="LNCU01000040">
    <property type="protein sequence ID" value="KWV57886.1"/>
    <property type="molecule type" value="Genomic_DNA"/>
</dbReference>
<keyword evidence="2" id="KW-0949">S-adenosyl-L-methionine</keyword>
<evidence type="ECO:0000256" key="1">
    <source>
        <dbReference type="ARBA" id="ARBA00001966"/>
    </source>
</evidence>
<feature type="domain" description="Radical SAM core" evidence="6">
    <location>
        <begin position="175"/>
        <end position="400"/>
    </location>
</feature>
<keyword evidence="8" id="KW-1185">Reference proteome</keyword>
<evidence type="ECO:0000313" key="8">
    <source>
        <dbReference type="Proteomes" id="UP000057737"/>
    </source>
</evidence>
<sequence length="528" mass="60109">MRAEGIEGVRRILCVFPRYTSAFGTFEYSYPLTDGVKAFMPPQGLLLIAAYLPENWLVRFVDENLRPATHDDFEWAEAVFVSGMHIQRQQMNDICHRAHEYDLPVAIGGPSVSACPDYYPAFDYLHVGELGDATNELIKRLAEDTRRPNEQVVLTTVDRMPMTDFPLPAYELAETKKYFLGSIQFSSGCPYQCEFCDIPGLYGRNPRLKSPQQIIAELDKLRACGMTDTIYFVDDNFIGNRKAAVELLPHLIAWQKRTGYVTRLACEATLNIAKRPEILEKMREAYFVTIFVGIETPDPDALKAMHKDQNMMVPILEGVRTINSYGMEVVSGIIMGLDTDKPETGDALLSFVDESRIPLLTINLLQALPKTPLWDRLAKAGRLVEDDSRDSNVQFLLPYDDVVSSWRKCMEVAYQPEKLFERYEYQCNYTYANRIKVPVSPEMKSWANIRRGLIMLRNIFWKVGVMSSYRRAFWKFALGRLKRGDIEGLISATLVAHHLITFARAASSGRQNASNYSIRLREASVPAE</sequence>
<dbReference type="SFLD" id="SFLDG01123">
    <property type="entry name" value="methyltransferase_(Class_B)"/>
    <property type="match status" value="1"/>
</dbReference>
<dbReference type="AlphaFoldDB" id="A0A109JZG8"/>
<dbReference type="InterPro" id="IPR051198">
    <property type="entry name" value="BchE-like"/>
</dbReference>
<dbReference type="InterPro" id="IPR034466">
    <property type="entry name" value="Methyltransferase_Class_B"/>
</dbReference>
<dbReference type="GO" id="GO:0003824">
    <property type="term" value="F:catalytic activity"/>
    <property type="evidence" value="ECO:0007669"/>
    <property type="project" value="InterPro"/>
</dbReference>
<dbReference type="Pfam" id="PF04055">
    <property type="entry name" value="Radical_SAM"/>
    <property type="match status" value="1"/>
</dbReference>
<dbReference type="SFLD" id="SFLDS00029">
    <property type="entry name" value="Radical_SAM"/>
    <property type="match status" value="1"/>
</dbReference>
<dbReference type="GO" id="GO:0051536">
    <property type="term" value="F:iron-sulfur cluster binding"/>
    <property type="evidence" value="ECO:0007669"/>
    <property type="project" value="UniProtKB-KW"/>
</dbReference>
<dbReference type="GO" id="GO:0005829">
    <property type="term" value="C:cytosol"/>
    <property type="evidence" value="ECO:0007669"/>
    <property type="project" value="TreeGrafter"/>
</dbReference>